<dbReference type="RefSeq" id="WP_135338734.1">
    <property type="nucleotide sequence ID" value="NZ_JBHLTX010000052.1"/>
</dbReference>
<comment type="caution">
    <text evidence="8">The sequence shown here is derived from an EMBL/GenBank/DDBJ whole genome shotgun (WGS) entry which is preliminary data.</text>
</comment>
<proteinExistence type="inferred from homology"/>
<dbReference type="Gene3D" id="3.40.30.10">
    <property type="entry name" value="Glutaredoxin"/>
    <property type="match status" value="1"/>
</dbReference>
<dbReference type="GO" id="GO:0016491">
    <property type="term" value="F:oxidoreductase activity"/>
    <property type="evidence" value="ECO:0007669"/>
    <property type="project" value="UniProtKB-KW"/>
</dbReference>
<evidence type="ECO:0000313" key="8">
    <source>
        <dbReference type="EMBL" id="TGB13111.1"/>
    </source>
</evidence>
<evidence type="ECO:0000313" key="9">
    <source>
        <dbReference type="Proteomes" id="UP000297948"/>
    </source>
</evidence>
<gene>
    <name evidence="8" type="ORF">E4099_10610</name>
</gene>
<keyword evidence="2" id="KW-0732">Signal</keyword>
<evidence type="ECO:0000259" key="7">
    <source>
        <dbReference type="PROSITE" id="PS51352"/>
    </source>
</evidence>
<accession>A0A4Z0H8N2</accession>
<keyword evidence="4" id="KW-1015">Disulfide bond</keyword>
<keyword evidence="9" id="KW-1185">Reference proteome</keyword>
<dbReference type="AlphaFoldDB" id="A0A4Z0H8N2"/>
<dbReference type="InterPro" id="IPR012336">
    <property type="entry name" value="Thioredoxin-like_fold"/>
</dbReference>
<dbReference type="PROSITE" id="PS51352">
    <property type="entry name" value="THIOREDOXIN_2"/>
    <property type="match status" value="1"/>
</dbReference>
<dbReference type="PROSITE" id="PS51318">
    <property type="entry name" value="TAT"/>
    <property type="match status" value="1"/>
</dbReference>
<evidence type="ECO:0000256" key="4">
    <source>
        <dbReference type="ARBA" id="ARBA00023157"/>
    </source>
</evidence>
<organism evidence="8 9">
    <name type="scientific">Streptomyces palmae</name>
    <dbReference type="NCBI Taxonomy" id="1701085"/>
    <lineage>
        <taxon>Bacteria</taxon>
        <taxon>Bacillati</taxon>
        <taxon>Actinomycetota</taxon>
        <taxon>Actinomycetes</taxon>
        <taxon>Kitasatosporales</taxon>
        <taxon>Streptomycetaceae</taxon>
        <taxon>Streptomyces</taxon>
    </lineage>
</organism>
<name>A0A4Z0H8N2_9ACTN</name>
<dbReference type="EMBL" id="SRID01000070">
    <property type="protein sequence ID" value="TGB13111.1"/>
    <property type="molecule type" value="Genomic_DNA"/>
</dbReference>
<feature type="region of interest" description="Disordered" evidence="6">
    <location>
        <begin position="1"/>
        <end position="21"/>
    </location>
</feature>
<evidence type="ECO:0000256" key="3">
    <source>
        <dbReference type="ARBA" id="ARBA00023002"/>
    </source>
</evidence>
<evidence type="ECO:0000256" key="6">
    <source>
        <dbReference type="SAM" id="MobiDB-lite"/>
    </source>
</evidence>
<protein>
    <submittedName>
        <fullName evidence="8">DsbA family protein</fullName>
    </submittedName>
</protein>
<feature type="compositionally biased region" description="Low complexity" evidence="6">
    <location>
        <begin position="1"/>
        <end position="17"/>
    </location>
</feature>
<dbReference type="Proteomes" id="UP000297948">
    <property type="component" value="Unassembled WGS sequence"/>
</dbReference>
<comment type="similarity">
    <text evidence="1">Belongs to the thioredoxin family. DsbA subfamily.</text>
</comment>
<dbReference type="InterPro" id="IPR013766">
    <property type="entry name" value="Thioredoxin_domain"/>
</dbReference>
<keyword evidence="5" id="KW-0676">Redox-active center</keyword>
<dbReference type="Pfam" id="PF13462">
    <property type="entry name" value="Thioredoxin_4"/>
    <property type="match status" value="1"/>
</dbReference>
<dbReference type="PANTHER" id="PTHR13887:SF14">
    <property type="entry name" value="DISULFIDE BOND FORMATION PROTEIN D"/>
    <property type="match status" value="1"/>
</dbReference>
<evidence type="ECO:0000256" key="1">
    <source>
        <dbReference type="ARBA" id="ARBA00005791"/>
    </source>
</evidence>
<evidence type="ECO:0000256" key="2">
    <source>
        <dbReference type="ARBA" id="ARBA00022729"/>
    </source>
</evidence>
<evidence type="ECO:0000256" key="5">
    <source>
        <dbReference type="ARBA" id="ARBA00023284"/>
    </source>
</evidence>
<feature type="domain" description="Thioredoxin" evidence="7">
    <location>
        <begin position="56"/>
        <end position="248"/>
    </location>
</feature>
<reference evidence="8 9" key="1">
    <citation type="submission" date="2019-03" db="EMBL/GenBank/DDBJ databases">
        <authorList>
            <person name="Gonzalez-Pimentel J.L."/>
        </authorList>
    </citation>
    <scope>NUCLEOTIDE SEQUENCE [LARGE SCALE GENOMIC DNA]</scope>
    <source>
        <strain evidence="8 9">JCM 31289</strain>
    </source>
</reference>
<keyword evidence="3" id="KW-0560">Oxidoreductase</keyword>
<dbReference type="OrthoDB" id="117402at2"/>
<dbReference type="InterPro" id="IPR036249">
    <property type="entry name" value="Thioredoxin-like_sf"/>
</dbReference>
<dbReference type="SUPFAM" id="SSF52833">
    <property type="entry name" value="Thioredoxin-like"/>
    <property type="match status" value="1"/>
</dbReference>
<sequence>MSSSRPPSAPTSSAPARRSPRSRRRLIAAIAALTVAVAAVVLAFTLDGGSSSSRTAGGDAPAPRDSALLALARRDADDPLALGRADAPVVMIEYADFQCPFCGLFARETQPELIRRYVDKGILRIEWRNFPVFGQESEQAARAAWAAGRQKRFWQFHEQGYGKPRERNRGEFAQDKLVAMARAAGVGDLDRFLEDMRSDQAGAAVQRDREEGYRLGVVSTPAFLINDKPILGAQSAATFRQAIEDAAKAARGE</sequence>
<dbReference type="PANTHER" id="PTHR13887">
    <property type="entry name" value="GLUTATHIONE S-TRANSFERASE KAPPA"/>
    <property type="match status" value="1"/>
</dbReference>
<dbReference type="InterPro" id="IPR006311">
    <property type="entry name" value="TAT_signal"/>
</dbReference>